<evidence type="ECO:0000313" key="8">
    <source>
        <dbReference type="EMBL" id="THZ38935.1"/>
    </source>
</evidence>
<keyword evidence="2" id="KW-0285">Flavoprotein</keyword>
<evidence type="ECO:0000256" key="3">
    <source>
        <dbReference type="ARBA" id="ARBA00022827"/>
    </source>
</evidence>
<dbReference type="InterPro" id="IPR015590">
    <property type="entry name" value="Aldehyde_DH_dom"/>
</dbReference>
<evidence type="ECO:0000256" key="5">
    <source>
        <dbReference type="ARBA" id="ARBA00023033"/>
    </source>
</evidence>
<dbReference type="PRINTS" id="PR00420">
    <property type="entry name" value="RNGMNOXGNASE"/>
</dbReference>
<dbReference type="InterPro" id="IPR016163">
    <property type="entry name" value="Ald_DH_C"/>
</dbReference>
<name>A0A4S9ULV4_AURPU</name>
<dbReference type="InterPro" id="IPR036188">
    <property type="entry name" value="FAD/NAD-bd_sf"/>
</dbReference>
<organism evidence="8 9">
    <name type="scientific">Aureobasidium pullulans</name>
    <name type="common">Black yeast</name>
    <name type="synonym">Pullularia pullulans</name>
    <dbReference type="NCBI Taxonomy" id="5580"/>
    <lineage>
        <taxon>Eukaryota</taxon>
        <taxon>Fungi</taxon>
        <taxon>Dikarya</taxon>
        <taxon>Ascomycota</taxon>
        <taxon>Pezizomycotina</taxon>
        <taxon>Dothideomycetes</taxon>
        <taxon>Dothideomycetidae</taxon>
        <taxon>Dothideales</taxon>
        <taxon>Saccotheciaceae</taxon>
        <taxon>Aureobasidium</taxon>
    </lineage>
</organism>
<gene>
    <name evidence="8" type="ORF">D6C90_06256</name>
</gene>
<dbReference type="EMBL" id="QZBN01000641">
    <property type="protein sequence ID" value="THZ38935.1"/>
    <property type="molecule type" value="Genomic_DNA"/>
</dbReference>
<comment type="similarity">
    <text evidence="1">Belongs to the paxM FAD-dependent monooxygenase family.</text>
</comment>
<dbReference type="InterPro" id="IPR016162">
    <property type="entry name" value="Ald_DH_N"/>
</dbReference>
<feature type="domain" description="FAD-binding" evidence="7">
    <location>
        <begin position="622"/>
        <end position="839"/>
    </location>
</feature>
<comment type="caution">
    <text evidence="8">The sequence shown here is derived from an EMBL/GenBank/DDBJ whole genome shotgun (WGS) entry which is preliminary data.</text>
</comment>
<keyword evidence="4" id="KW-0560">Oxidoreductase</keyword>
<proteinExistence type="inferred from homology"/>
<protein>
    <recommendedName>
        <fullName evidence="10">FAD-binding domain-containing protein</fullName>
    </recommendedName>
</protein>
<dbReference type="GO" id="GO:0004497">
    <property type="term" value="F:monooxygenase activity"/>
    <property type="evidence" value="ECO:0007669"/>
    <property type="project" value="UniProtKB-KW"/>
</dbReference>
<dbReference type="SUPFAM" id="SSF51905">
    <property type="entry name" value="FAD/NAD(P)-binding domain"/>
    <property type="match status" value="1"/>
</dbReference>
<dbReference type="SUPFAM" id="SSF54373">
    <property type="entry name" value="FAD-linked reductases, C-terminal domain"/>
    <property type="match status" value="1"/>
</dbReference>
<dbReference type="Gene3D" id="3.40.605.10">
    <property type="entry name" value="Aldehyde Dehydrogenase, Chain A, domain 1"/>
    <property type="match status" value="1"/>
</dbReference>
<feature type="domain" description="Aldehyde dehydrogenase" evidence="6">
    <location>
        <begin position="2"/>
        <end position="258"/>
    </location>
</feature>
<evidence type="ECO:0000256" key="1">
    <source>
        <dbReference type="ARBA" id="ARBA00007992"/>
    </source>
</evidence>
<dbReference type="InterPro" id="IPR050493">
    <property type="entry name" value="FAD-dep_Monooxygenase_BioMet"/>
</dbReference>
<dbReference type="InterPro" id="IPR016161">
    <property type="entry name" value="Ald_DH/histidinol_DH"/>
</dbReference>
<evidence type="ECO:0000313" key="9">
    <source>
        <dbReference type="Proteomes" id="UP000310121"/>
    </source>
</evidence>
<dbReference type="GO" id="GO:0016620">
    <property type="term" value="F:oxidoreductase activity, acting on the aldehyde or oxo group of donors, NAD or NADP as acceptor"/>
    <property type="evidence" value="ECO:0007669"/>
    <property type="project" value="InterPro"/>
</dbReference>
<dbReference type="Proteomes" id="UP000310121">
    <property type="component" value="Unassembled WGS sequence"/>
</dbReference>
<evidence type="ECO:0000256" key="4">
    <source>
        <dbReference type="ARBA" id="ARBA00023002"/>
    </source>
</evidence>
<dbReference type="InterPro" id="IPR002938">
    <property type="entry name" value="FAD-bd"/>
</dbReference>
<dbReference type="AlphaFoldDB" id="A0A4S9ULV4"/>
<dbReference type="PANTHER" id="PTHR13789">
    <property type="entry name" value="MONOOXYGENASE"/>
    <property type="match status" value="1"/>
</dbReference>
<evidence type="ECO:0008006" key="10">
    <source>
        <dbReference type="Google" id="ProtNLM"/>
    </source>
</evidence>
<dbReference type="PANTHER" id="PTHR13789:SF314">
    <property type="entry name" value="FAD-BINDING DOMAIN-CONTAINING PROTEIN"/>
    <property type="match status" value="1"/>
</dbReference>
<sequence length="885" mass="97535">MAQTERLDAALASVQSAAIDGRMRNIRTRQKQLVSLFKSLTKHASSFIDALQKDNSLTKEEANIVVSAMLLEVRQHYDNIDFKKELAQEYNVRWGKSWTGRRVAVPLVYIISQDFTKGFNVFSALSAAIEAGSCCVVELSNLSDQITTIIRQVMEAGLDNEAFLTIPSRAPDSFLEQCLLVDQIHKSSGASIVGRSLISKTSGRIVAIVDRTTQVENAVKEIFASRMQYGGQSNYAVDQVFVNEFVAHEFLAALRKQFSIHAEALDQIVNDTHARDDRPEKQSLHSKFDTDHCEVIGSQGNARAVLVNSRSSQLLHEKIEGRLLVVHKITSLDDVIDLILSRDEMLNALFTFADGPEAKYLSQFIPSAVTFVNHIPAELLIGPTGPTGYPVRPDLRYVREMFEEPSPQIVPEGKIHAASNVWKLRNTSRSAAILAHASAPLRPIDQAAAGAWGFFETGVLLGAAVQTPAYLLFEMGSPLNVTIIGAGLAGLLSARVLREDHNVTVLEKWSGGNELGAAINMGPNGTKIAKALGFKPENAGSLSASGGIHYNEKGDVTFTSEFEDLASKFGGEWYFQHRADLWDEFHRLATAPSNDLGISGQPATVLWGCEVVDVDVESGLVSLADGRKLESDLVIGADGIKSLVRVKVVGDEAFRTARPSGSSAFRFTLPRDTVANIDPKFRAIDRSKPASLQIYEGVGRQAVIYPCRNFDLVNVGCIASDDLIGRETTESWSATGTREDLLKIYDGFDSKLLSLFKQAKDIRLWQLRDQDPLPTYIKGRTVIIGDAAHAMTPHQGQGGNQAIEDAEGFFLFKGQHINRASVPSILQDFDRVRRQRASTIQMHTRDQHGRKDPSKMWKYTQYNFTYPGVRECLDRLNAGEEMIAV</sequence>
<accession>A0A4S9ULV4</accession>
<evidence type="ECO:0000259" key="6">
    <source>
        <dbReference type="Pfam" id="PF00171"/>
    </source>
</evidence>
<reference evidence="8 9" key="1">
    <citation type="submission" date="2018-10" db="EMBL/GenBank/DDBJ databases">
        <title>Fifty Aureobasidium pullulans genomes reveal a recombining polyextremotolerant generalist.</title>
        <authorList>
            <person name="Gostincar C."/>
            <person name="Turk M."/>
            <person name="Zajc J."/>
            <person name="Gunde-Cimerman N."/>
        </authorList>
    </citation>
    <scope>NUCLEOTIDE SEQUENCE [LARGE SCALE GENOMIC DNA]</scope>
    <source>
        <strain evidence="8 9">EXF-3844</strain>
    </source>
</reference>
<keyword evidence="3" id="KW-0274">FAD</keyword>
<keyword evidence="5" id="KW-0503">Monooxygenase</keyword>
<dbReference type="Gene3D" id="3.50.50.60">
    <property type="entry name" value="FAD/NAD(P)-binding domain"/>
    <property type="match status" value="1"/>
</dbReference>
<dbReference type="Pfam" id="PF00171">
    <property type="entry name" value="Aldedh"/>
    <property type="match status" value="1"/>
</dbReference>
<dbReference type="SUPFAM" id="SSF53720">
    <property type="entry name" value="ALDH-like"/>
    <property type="match status" value="1"/>
</dbReference>
<dbReference type="Gene3D" id="3.40.309.10">
    <property type="entry name" value="Aldehyde Dehydrogenase, Chain A, domain 2"/>
    <property type="match status" value="1"/>
</dbReference>
<dbReference type="GO" id="GO:0071949">
    <property type="term" value="F:FAD binding"/>
    <property type="evidence" value="ECO:0007669"/>
    <property type="project" value="InterPro"/>
</dbReference>
<dbReference type="Pfam" id="PF01494">
    <property type="entry name" value="FAD_binding_3"/>
    <property type="match status" value="1"/>
</dbReference>
<evidence type="ECO:0000259" key="7">
    <source>
        <dbReference type="Pfam" id="PF01494"/>
    </source>
</evidence>
<evidence type="ECO:0000256" key="2">
    <source>
        <dbReference type="ARBA" id="ARBA00022630"/>
    </source>
</evidence>